<keyword evidence="2" id="KW-0813">Transport</keyword>
<sequence length="433" mass="45006">MTDSAQDRIGQAPQRTRASWFATLSGPFAYRTFASIWVASLIGNLGGSVQTVSAAWLMTSMAPSPTMVSLVQTASTLPIALFALMSGVAADAWDRRSVMLVSQSLMFVVALCLTALATAGVMTPAWLLLCMFIGGCATAMFQPAWQSAVTEQVPARELSAAIALDSFSLNFARTAGPALGGLIVASVSARAGFLLSSLSYAGLVVVLARQIRGATTRKPAREPLMKMLAEGVRYCFETPGIRGTLIRSSLFGFLGSPVWALLPLFAKTQFGGEARTYGVLLASFGAGAASGALGGAAFRTWLGRETLIRLCTLTFAAGVLLTAWSPVQAVAMLGLAIAGGSWVAVVSTYNLTIQTASPAWVAGRSLSLFHSCIVGGLAIGTYLWGIAATRSSINTAFAVSGLLMAASVVLAPWLPLPAQEMSGRDVDSGASQP</sequence>
<dbReference type="InterPro" id="IPR010290">
    <property type="entry name" value="TM_effector"/>
</dbReference>
<feature type="transmembrane region" description="Helical" evidence="7">
    <location>
        <begin position="393"/>
        <end position="414"/>
    </location>
</feature>
<reference evidence="10 11" key="2">
    <citation type="submission" date="2017-01" db="EMBL/GenBank/DDBJ databases">
        <title>Whole-Genome Shotgun Sequencing of Two beta-Proteobacterial Species in Search of the Bulgecin Biosynthetic Cluster.</title>
        <authorList>
            <person name="Horsman M.E."/>
            <person name="Marous D.R."/>
            <person name="Li R."/>
            <person name="Oliver R.A."/>
            <person name="Byun B."/>
            <person name="Emrich S.J."/>
            <person name="Boggess B."/>
            <person name="Townsend C.A."/>
            <person name="Mobashery S."/>
        </authorList>
    </citation>
    <scope>NUCLEOTIDE SEQUENCE [LARGE SCALE GENOMIC DNA]</scope>
    <source>
        <strain evidence="10 11">ATCC 31363</strain>
    </source>
</reference>
<feature type="transmembrane region" description="Helical" evidence="7">
    <location>
        <begin position="277"/>
        <end position="298"/>
    </location>
</feature>
<reference evidence="9" key="1">
    <citation type="submission" date="2016-08" db="EMBL/GenBank/DDBJ databases">
        <title>Identification and Characterization of the Sulfazecin Monobactam Biosynthetic Gene Cluster.</title>
        <authorList>
            <person name="Li R."/>
            <person name="Oliver R.A."/>
            <person name="Townsend C.A."/>
        </authorList>
    </citation>
    <scope>NUCLEOTIDE SEQUENCE</scope>
    <source>
        <strain evidence="9">ATCC 31363</strain>
    </source>
</reference>
<dbReference type="InterPro" id="IPR020846">
    <property type="entry name" value="MFS_dom"/>
</dbReference>
<evidence type="ECO:0000256" key="2">
    <source>
        <dbReference type="ARBA" id="ARBA00022448"/>
    </source>
</evidence>
<evidence type="ECO:0000259" key="8">
    <source>
        <dbReference type="PROSITE" id="PS50850"/>
    </source>
</evidence>
<feature type="transmembrane region" description="Helical" evidence="7">
    <location>
        <begin position="330"/>
        <end position="353"/>
    </location>
</feature>
<dbReference type="SUPFAM" id="SSF103473">
    <property type="entry name" value="MFS general substrate transporter"/>
    <property type="match status" value="1"/>
</dbReference>
<feature type="domain" description="Major facilitator superfamily (MFS) profile" evidence="8">
    <location>
        <begin position="32"/>
        <end position="419"/>
    </location>
</feature>
<dbReference type="PROSITE" id="PS50850">
    <property type="entry name" value="MFS"/>
    <property type="match status" value="1"/>
</dbReference>
<name>A0A1I9RH10_9BURK</name>
<evidence type="ECO:0000313" key="9">
    <source>
        <dbReference type="EMBL" id="AOZ21317.1"/>
    </source>
</evidence>
<evidence type="ECO:0000256" key="6">
    <source>
        <dbReference type="ARBA" id="ARBA00023136"/>
    </source>
</evidence>
<dbReference type="Gene3D" id="1.20.1250.20">
    <property type="entry name" value="MFS general substrate transporter like domains"/>
    <property type="match status" value="1"/>
</dbReference>
<evidence type="ECO:0000313" key="10">
    <source>
        <dbReference type="EMBL" id="PCE22689.1"/>
    </source>
</evidence>
<gene>
    <name evidence="9" type="primary">sulJ</name>
    <name evidence="10" type="ORF">BWP39_23710</name>
</gene>
<dbReference type="PANTHER" id="PTHR23513">
    <property type="entry name" value="INTEGRAL MEMBRANE EFFLUX PROTEIN-RELATED"/>
    <property type="match status" value="1"/>
</dbReference>
<proteinExistence type="predicted"/>
<dbReference type="EMBL" id="MTZV01000006">
    <property type="protein sequence ID" value="PCE22689.1"/>
    <property type="molecule type" value="Genomic_DNA"/>
</dbReference>
<protein>
    <submittedName>
        <fullName evidence="10">MFS transporter</fullName>
    </submittedName>
    <submittedName>
        <fullName evidence="9">SulJ</fullName>
    </submittedName>
</protein>
<keyword evidence="6 7" id="KW-0472">Membrane</keyword>
<dbReference type="GO" id="GO:0005886">
    <property type="term" value="C:plasma membrane"/>
    <property type="evidence" value="ECO:0007669"/>
    <property type="project" value="UniProtKB-SubCell"/>
</dbReference>
<dbReference type="Pfam" id="PF05977">
    <property type="entry name" value="MFS_3"/>
    <property type="match status" value="1"/>
</dbReference>
<keyword evidence="3" id="KW-1003">Cell membrane</keyword>
<comment type="subcellular location">
    <subcellularLocation>
        <location evidence="1">Cell membrane</location>
        <topology evidence="1">Multi-pass membrane protein</topology>
    </subcellularLocation>
</comment>
<feature type="transmembrane region" description="Helical" evidence="7">
    <location>
        <begin position="365"/>
        <end position="387"/>
    </location>
</feature>
<evidence type="ECO:0000256" key="5">
    <source>
        <dbReference type="ARBA" id="ARBA00022989"/>
    </source>
</evidence>
<dbReference type="InterPro" id="IPR036259">
    <property type="entry name" value="MFS_trans_sf"/>
</dbReference>
<feature type="transmembrane region" description="Helical" evidence="7">
    <location>
        <begin position="70"/>
        <end position="93"/>
    </location>
</feature>
<dbReference type="PANTHER" id="PTHR23513:SF11">
    <property type="entry name" value="STAPHYLOFERRIN A TRANSPORTER"/>
    <property type="match status" value="1"/>
</dbReference>
<dbReference type="RefSeq" id="WP_096724628.1">
    <property type="nucleotide sequence ID" value="NZ_MTZV01000006.1"/>
</dbReference>
<feature type="transmembrane region" description="Helical" evidence="7">
    <location>
        <begin position="99"/>
        <end position="119"/>
    </location>
</feature>
<dbReference type="EMBL" id="KX757706">
    <property type="protein sequence ID" value="AOZ21317.1"/>
    <property type="molecule type" value="Genomic_DNA"/>
</dbReference>
<organism evidence="9">
    <name type="scientific">Paraburkholderia acidicola</name>
    <dbReference type="NCBI Taxonomy" id="1912599"/>
    <lineage>
        <taxon>Bacteria</taxon>
        <taxon>Pseudomonadati</taxon>
        <taxon>Pseudomonadota</taxon>
        <taxon>Betaproteobacteria</taxon>
        <taxon>Burkholderiales</taxon>
        <taxon>Burkholderiaceae</taxon>
        <taxon>Paraburkholderia</taxon>
    </lineage>
</organism>
<keyword evidence="5 7" id="KW-1133">Transmembrane helix</keyword>
<evidence type="ECO:0000256" key="3">
    <source>
        <dbReference type="ARBA" id="ARBA00022475"/>
    </source>
</evidence>
<evidence type="ECO:0000256" key="4">
    <source>
        <dbReference type="ARBA" id="ARBA00022692"/>
    </source>
</evidence>
<dbReference type="AlphaFoldDB" id="A0A1I9RH10"/>
<evidence type="ECO:0000256" key="1">
    <source>
        <dbReference type="ARBA" id="ARBA00004651"/>
    </source>
</evidence>
<feature type="transmembrane region" description="Helical" evidence="7">
    <location>
        <begin position="34"/>
        <end position="58"/>
    </location>
</feature>
<feature type="transmembrane region" description="Helical" evidence="7">
    <location>
        <begin position="245"/>
        <end position="265"/>
    </location>
</feature>
<keyword evidence="4 7" id="KW-0812">Transmembrane</keyword>
<dbReference type="Proteomes" id="UP000218022">
    <property type="component" value="Unassembled WGS sequence"/>
</dbReference>
<dbReference type="CDD" id="cd06173">
    <property type="entry name" value="MFS_MefA_like"/>
    <property type="match status" value="1"/>
</dbReference>
<accession>A0A1I9RH10</accession>
<evidence type="ECO:0000256" key="7">
    <source>
        <dbReference type="SAM" id="Phobius"/>
    </source>
</evidence>
<feature type="transmembrane region" description="Helical" evidence="7">
    <location>
        <begin position="178"/>
        <end position="208"/>
    </location>
</feature>
<dbReference type="OrthoDB" id="9775268at2"/>
<feature type="transmembrane region" description="Helical" evidence="7">
    <location>
        <begin position="307"/>
        <end position="324"/>
    </location>
</feature>
<evidence type="ECO:0000313" key="11">
    <source>
        <dbReference type="Proteomes" id="UP000218022"/>
    </source>
</evidence>
<dbReference type="GO" id="GO:0022857">
    <property type="term" value="F:transmembrane transporter activity"/>
    <property type="evidence" value="ECO:0007669"/>
    <property type="project" value="InterPro"/>
</dbReference>